<dbReference type="EMBL" id="AQHR01000004">
    <property type="protein sequence ID" value="EON79401.1"/>
    <property type="molecule type" value="Genomic_DNA"/>
</dbReference>
<dbReference type="AlphaFoldDB" id="R7ZZ84"/>
<name>R7ZZ84_9BACT</name>
<dbReference type="EC" id="1.1.1.100" evidence="2"/>
<keyword evidence="2" id="KW-0560">Oxidoreductase</keyword>
<dbReference type="PANTHER" id="PTHR42879">
    <property type="entry name" value="3-OXOACYL-(ACYL-CARRIER-PROTEIN) REDUCTASE"/>
    <property type="match status" value="1"/>
</dbReference>
<evidence type="ECO:0000256" key="1">
    <source>
        <dbReference type="ARBA" id="ARBA00006484"/>
    </source>
</evidence>
<dbReference type="Pfam" id="PF13561">
    <property type="entry name" value="adh_short_C2"/>
    <property type="match status" value="1"/>
</dbReference>
<dbReference type="CDD" id="cd05344">
    <property type="entry name" value="BKR_like_SDR_like"/>
    <property type="match status" value="1"/>
</dbReference>
<dbReference type="PANTHER" id="PTHR42879:SF6">
    <property type="entry name" value="NADPH-DEPENDENT REDUCTASE BACG"/>
    <property type="match status" value="1"/>
</dbReference>
<dbReference type="GO" id="GO:0004316">
    <property type="term" value="F:3-oxoacyl-[acyl-carrier-protein] reductase (NADPH) activity"/>
    <property type="evidence" value="ECO:0007669"/>
    <property type="project" value="UniProtKB-EC"/>
</dbReference>
<keyword evidence="3" id="KW-1185">Reference proteome</keyword>
<comment type="caution">
    <text evidence="2">The sequence shown here is derived from an EMBL/GenBank/DDBJ whole genome shotgun (WGS) entry which is preliminary data.</text>
</comment>
<proteinExistence type="inferred from homology"/>
<evidence type="ECO:0000313" key="2">
    <source>
        <dbReference type="EMBL" id="EON79401.1"/>
    </source>
</evidence>
<organism evidence="2 3">
    <name type="scientific">Lunatimonas lonarensis</name>
    <dbReference type="NCBI Taxonomy" id="1232681"/>
    <lineage>
        <taxon>Bacteria</taxon>
        <taxon>Pseudomonadati</taxon>
        <taxon>Bacteroidota</taxon>
        <taxon>Cytophagia</taxon>
        <taxon>Cytophagales</taxon>
        <taxon>Cyclobacteriaceae</taxon>
    </lineage>
</organism>
<dbReference type="Gene3D" id="3.40.50.720">
    <property type="entry name" value="NAD(P)-binding Rossmann-like Domain"/>
    <property type="match status" value="1"/>
</dbReference>
<dbReference type="InterPro" id="IPR002347">
    <property type="entry name" value="SDR_fam"/>
</dbReference>
<dbReference type="STRING" id="1232681.ADIS_0091"/>
<dbReference type="InterPro" id="IPR050259">
    <property type="entry name" value="SDR"/>
</dbReference>
<dbReference type="Proteomes" id="UP000013909">
    <property type="component" value="Unassembled WGS sequence"/>
</dbReference>
<reference evidence="2 3" key="1">
    <citation type="submission" date="2013-02" db="EMBL/GenBank/DDBJ databases">
        <title>A novel strain isolated from Lonar lake, Maharashtra, India.</title>
        <authorList>
            <person name="Singh A."/>
        </authorList>
    </citation>
    <scope>NUCLEOTIDE SEQUENCE [LARGE SCALE GENOMIC DNA]</scope>
    <source>
        <strain evidence="2 3">AK24</strain>
    </source>
</reference>
<gene>
    <name evidence="2" type="ORF">ADIS_0091</name>
</gene>
<dbReference type="InterPro" id="IPR036291">
    <property type="entry name" value="NAD(P)-bd_dom_sf"/>
</dbReference>
<evidence type="ECO:0000313" key="3">
    <source>
        <dbReference type="Proteomes" id="UP000013909"/>
    </source>
</evidence>
<dbReference type="SUPFAM" id="SSF51735">
    <property type="entry name" value="NAD(P)-binding Rossmann-fold domains"/>
    <property type="match status" value="1"/>
</dbReference>
<dbReference type="PATRIC" id="fig|1288963.3.peg.91"/>
<accession>R7ZZ84</accession>
<comment type="similarity">
    <text evidence="1">Belongs to the short-chain dehydrogenases/reductases (SDR) family.</text>
</comment>
<dbReference type="RefSeq" id="WP_010852245.1">
    <property type="nucleotide sequence ID" value="NZ_AQHR01000004.1"/>
</dbReference>
<dbReference type="PRINTS" id="PR00081">
    <property type="entry name" value="GDHRDH"/>
</dbReference>
<protein>
    <submittedName>
        <fullName evidence="2">3-oxoacyl-[acyl-carrier protein] reductase</fullName>
        <ecNumber evidence="2">1.1.1.100</ecNumber>
    </submittedName>
</protein>
<sequence length="262" mass="28005">MIQIDLSGKRAVVGGSSRGLGLASAQQLASAGAEVIMMARNEEKLQRAIQTLSTHAGQKHRYLLVDYANPQEFEARVKEYFSGLEIHILVNNTNGPAPGTVMEKGVADFQQAFDLLFKSYVTLTQVLLPGMVKSGYGRVINVSSSSVKEPIPNLVLSNSIRSAVSSWAKSLSREVAGAGVTVNTILTGSFDTERIKEVIAGQAERVGKAPEQLLEEKRQAIPAGRLGKPEEYGFLVTFLASPLAAYINGTSIPIDGGNMTAV</sequence>